<dbReference type="FunFam" id="3.40.50.300:FF:000025">
    <property type="entry name" value="ATP-dependent Clp protease subunit"/>
    <property type="match status" value="1"/>
</dbReference>
<proteinExistence type="inferred from homology"/>
<feature type="domain" description="Clp R" evidence="9">
    <location>
        <begin position="7"/>
        <end position="163"/>
    </location>
</feature>
<dbReference type="AlphaFoldDB" id="A0A1N6X0H5"/>
<dbReference type="SMART" id="SM01086">
    <property type="entry name" value="ClpB_D2-small"/>
    <property type="match status" value="1"/>
</dbReference>
<evidence type="ECO:0000256" key="4">
    <source>
        <dbReference type="ARBA" id="ARBA00022840"/>
    </source>
</evidence>
<dbReference type="GO" id="GO:0005524">
    <property type="term" value="F:ATP binding"/>
    <property type="evidence" value="ECO:0007669"/>
    <property type="project" value="UniProtKB-KW"/>
</dbReference>
<dbReference type="Pfam" id="PF17871">
    <property type="entry name" value="AAA_lid_9"/>
    <property type="match status" value="1"/>
</dbReference>
<evidence type="ECO:0000256" key="1">
    <source>
        <dbReference type="ARBA" id="ARBA00008675"/>
    </source>
</evidence>
<dbReference type="Pfam" id="PF00004">
    <property type="entry name" value="AAA"/>
    <property type="match status" value="1"/>
</dbReference>
<dbReference type="InterPro" id="IPR041546">
    <property type="entry name" value="ClpA/ClpB_AAA_lid"/>
</dbReference>
<evidence type="ECO:0000256" key="8">
    <source>
        <dbReference type="SAM" id="MobiDB-lite"/>
    </source>
</evidence>
<dbReference type="RefSeq" id="WP_076465795.1">
    <property type="nucleotide sequence ID" value="NZ_FTMN01000012.1"/>
</dbReference>
<dbReference type="GO" id="GO:0034605">
    <property type="term" value="P:cellular response to heat"/>
    <property type="evidence" value="ECO:0007669"/>
    <property type="project" value="TreeGrafter"/>
</dbReference>
<dbReference type="Pfam" id="PF07724">
    <property type="entry name" value="AAA_2"/>
    <property type="match status" value="1"/>
</dbReference>
<dbReference type="InterPro" id="IPR027417">
    <property type="entry name" value="P-loop_NTPase"/>
</dbReference>
<dbReference type="Pfam" id="PF10431">
    <property type="entry name" value="ClpB_D2-small"/>
    <property type="match status" value="1"/>
</dbReference>
<dbReference type="eggNOG" id="COG0542">
    <property type="taxonomic scope" value="Bacteria"/>
</dbReference>
<dbReference type="CDD" id="cd00009">
    <property type="entry name" value="AAA"/>
    <property type="match status" value="1"/>
</dbReference>
<keyword evidence="7" id="KW-0175">Coiled coil</keyword>
<dbReference type="SUPFAM" id="SSF81923">
    <property type="entry name" value="Double Clp-N motif"/>
    <property type="match status" value="1"/>
</dbReference>
<dbReference type="STRING" id="49186.SAMN05421647_11253"/>
<keyword evidence="11" id="KW-1185">Reference proteome</keyword>
<dbReference type="InterPro" id="IPR003959">
    <property type="entry name" value="ATPase_AAA_core"/>
</dbReference>
<evidence type="ECO:0000256" key="5">
    <source>
        <dbReference type="ARBA" id="ARBA00023186"/>
    </source>
</evidence>
<gene>
    <name evidence="10" type="ORF">SAMN05421647_11253</name>
</gene>
<dbReference type="Proteomes" id="UP000186895">
    <property type="component" value="Unassembled WGS sequence"/>
</dbReference>
<dbReference type="InterPro" id="IPR003593">
    <property type="entry name" value="AAA+_ATPase"/>
</dbReference>
<dbReference type="SMART" id="SM00382">
    <property type="entry name" value="AAA"/>
    <property type="match status" value="2"/>
</dbReference>
<dbReference type="NCBIfam" id="TIGR03345">
    <property type="entry name" value="VI_ClpV1"/>
    <property type="match status" value="1"/>
</dbReference>
<dbReference type="Gene3D" id="3.40.50.300">
    <property type="entry name" value="P-loop containing nucleotide triphosphate hydrolases"/>
    <property type="match status" value="3"/>
</dbReference>
<evidence type="ECO:0000256" key="3">
    <source>
        <dbReference type="ARBA" id="ARBA00022741"/>
    </source>
</evidence>
<sequence length="881" mass="97306">MNMRALIGKLSDTSRVAFEKAAALAVSQRHYAIEPEHLLLALTQHEATGVRRALNRHGVDTERLENELVACFEVFDRGHSSAPAFSPNVIEMIRKAWLLSSLEYGEGEVTGIALLVAVFKEEAFSLPLFSHLPSLAMIDSDAFVRNGARLIRLEQESAGEPGTQATEQAATEAAPASTGRPSALSAYTQCLTAQAREGKLDPVVGREPEIRQMIDILCRRRQNNPILTGEAGVGKTAVVEGLASRIVDAEVPDSLKDVEIHILDLTLLQAGAGVRGEFENRLKSVIEEVKQSSRPIILFIDEAHTLIGAGNSGGQGDAANILKPALARGELRTIAATTWAEYKKYFEKDAALTRRFQVIRVDEPEPEQAMRMLRTLQPAFEEHHQVMVLDEAVRDAVLLSKRYISGRQLPDVCVSVLDTACSRVNLEQRNAPAALEDIKARLDQYQKELDSARREHRAYGGDDQDIDNFVERIAALQEQQHALEARCQQEKQLVEQILELRLTLSEQAESQDEVMRGKLDDLRGQLAQVQGEQPLVRPHVDSQVVAEVIAGWTGIPAGRMVSSEIQKVLGVQDALKERIIGQDHALEAVSQSVRISSAKLRDPRQPIGVFMFCGSSGVGKTETALALAELLYGGEQNLTVINMSEFKEEHKVSLLMGSPPGYVGYGEGGVLTEAVRRKPYSVILLDEMEKAHPGVQDIFYQVFDKGSMKDGEGRDIDFRNTLIIMTTNAGTETISRVCADPDTKPAAEKLETLVKDELLTHFRPAFLGRSRLIPFLPLHDDVMAGIIRLQLARVGERLSEQYQAQFTFSDMVVTTIAARCQEVDTGARNAIHIINRSLLPEISLRILESMGEQVELTAVEVDVDENSQFTYTLIRGVQDEQ</sequence>
<feature type="region of interest" description="Disordered" evidence="8">
    <location>
        <begin position="156"/>
        <end position="181"/>
    </location>
</feature>
<dbReference type="GO" id="GO:0016887">
    <property type="term" value="F:ATP hydrolysis activity"/>
    <property type="evidence" value="ECO:0007669"/>
    <property type="project" value="InterPro"/>
</dbReference>
<dbReference type="PROSITE" id="PS00870">
    <property type="entry name" value="CLPAB_1"/>
    <property type="match status" value="1"/>
</dbReference>
<dbReference type="PRINTS" id="PR00300">
    <property type="entry name" value="CLPPROTEASEA"/>
</dbReference>
<dbReference type="Gene3D" id="1.10.8.60">
    <property type="match status" value="1"/>
</dbReference>
<dbReference type="InterPro" id="IPR019489">
    <property type="entry name" value="Clp_ATPase_C"/>
</dbReference>
<dbReference type="PROSITE" id="PS51903">
    <property type="entry name" value="CLP_R"/>
    <property type="match status" value="1"/>
</dbReference>
<evidence type="ECO:0000256" key="7">
    <source>
        <dbReference type="SAM" id="Coils"/>
    </source>
</evidence>
<organism evidence="10 11">
    <name type="scientific">Marinobacterium stanieri</name>
    <dbReference type="NCBI Taxonomy" id="49186"/>
    <lineage>
        <taxon>Bacteria</taxon>
        <taxon>Pseudomonadati</taxon>
        <taxon>Pseudomonadota</taxon>
        <taxon>Gammaproteobacteria</taxon>
        <taxon>Oceanospirillales</taxon>
        <taxon>Oceanospirillaceae</taxon>
        <taxon>Marinobacterium</taxon>
    </lineage>
</organism>
<dbReference type="PANTHER" id="PTHR11638:SF184">
    <property type="entry name" value="ATPASE WITH CHAPERONE ACTIVITY"/>
    <property type="match status" value="1"/>
</dbReference>
<comment type="similarity">
    <text evidence="1">Belongs to the ClpA/ClpB family.</text>
</comment>
<dbReference type="InterPro" id="IPR036628">
    <property type="entry name" value="Clp_N_dom_sf"/>
</dbReference>
<dbReference type="InterPro" id="IPR001270">
    <property type="entry name" value="ClpA/B"/>
</dbReference>
<dbReference type="Pfam" id="PF02861">
    <property type="entry name" value="Clp_N"/>
    <property type="match status" value="1"/>
</dbReference>
<dbReference type="PANTHER" id="PTHR11638">
    <property type="entry name" value="ATP-DEPENDENT CLP PROTEASE"/>
    <property type="match status" value="1"/>
</dbReference>
<evidence type="ECO:0000313" key="10">
    <source>
        <dbReference type="EMBL" id="SIQ95771.1"/>
    </source>
</evidence>
<evidence type="ECO:0000259" key="9">
    <source>
        <dbReference type="PROSITE" id="PS51903"/>
    </source>
</evidence>
<dbReference type="InterPro" id="IPR018368">
    <property type="entry name" value="ClpA/B_CS1"/>
</dbReference>
<keyword evidence="4" id="KW-0067">ATP-binding</keyword>
<dbReference type="CDD" id="cd19499">
    <property type="entry name" value="RecA-like_ClpB_Hsp104-like"/>
    <property type="match status" value="1"/>
</dbReference>
<dbReference type="InterPro" id="IPR004176">
    <property type="entry name" value="Clp_R_N"/>
</dbReference>
<dbReference type="InterPro" id="IPR017729">
    <property type="entry name" value="ATPase_T6SS_ClpV1"/>
</dbReference>
<name>A0A1N6X0H5_9GAMM</name>
<feature type="compositionally biased region" description="Low complexity" evidence="8">
    <location>
        <begin position="161"/>
        <end position="179"/>
    </location>
</feature>
<keyword evidence="2 6" id="KW-0677">Repeat</keyword>
<dbReference type="Gene3D" id="1.10.1780.10">
    <property type="entry name" value="Clp, N-terminal domain"/>
    <property type="match status" value="1"/>
</dbReference>
<evidence type="ECO:0000313" key="11">
    <source>
        <dbReference type="Proteomes" id="UP000186895"/>
    </source>
</evidence>
<dbReference type="InterPro" id="IPR050130">
    <property type="entry name" value="ClpA_ClpB"/>
</dbReference>
<dbReference type="EMBL" id="FTMN01000012">
    <property type="protein sequence ID" value="SIQ95771.1"/>
    <property type="molecule type" value="Genomic_DNA"/>
</dbReference>
<keyword evidence="5" id="KW-0143">Chaperone</keyword>
<dbReference type="GO" id="GO:0005737">
    <property type="term" value="C:cytoplasm"/>
    <property type="evidence" value="ECO:0007669"/>
    <property type="project" value="TreeGrafter"/>
</dbReference>
<keyword evidence="3" id="KW-0547">Nucleotide-binding</keyword>
<dbReference type="FunFam" id="3.40.50.300:FF:000010">
    <property type="entry name" value="Chaperone clpB 1, putative"/>
    <property type="match status" value="1"/>
</dbReference>
<accession>A0A1N6X0H5</accession>
<feature type="coiled-coil region" evidence="7">
    <location>
        <begin position="435"/>
        <end position="493"/>
    </location>
</feature>
<reference evidence="10 11" key="1">
    <citation type="submission" date="2017-01" db="EMBL/GenBank/DDBJ databases">
        <authorList>
            <person name="Mah S.A."/>
            <person name="Swanson W.J."/>
            <person name="Moy G.W."/>
            <person name="Vacquier V.D."/>
        </authorList>
    </citation>
    <scope>NUCLEOTIDE SEQUENCE [LARGE SCALE GENOMIC DNA]</scope>
    <source>
        <strain evidence="10 11">DSM 7027</strain>
    </source>
</reference>
<evidence type="ECO:0000256" key="6">
    <source>
        <dbReference type="PROSITE-ProRule" id="PRU01251"/>
    </source>
</evidence>
<protein>
    <submittedName>
        <fullName evidence="10">Type VI secretion system protein VasG</fullName>
    </submittedName>
</protein>
<evidence type="ECO:0000256" key="2">
    <source>
        <dbReference type="ARBA" id="ARBA00022737"/>
    </source>
</evidence>
<dbReference type="SUPFAM" id="SSF52540">
    <property type="entry name" value="P-loop containing nucleoside triphosphate hydrolases"/>
    <property type="match status" value="2"/>
</dbReference>